<dbReference type="HOGENOM" id="CLU_3320316_0_0_1"/>
<dbReference type="VEuPathDB" id="MicrosporidiaDB:THOM_2890"/>
<name>L7JSD4_TRAHO</name>
<keyword evidence="2" id="KW-1185">Reference proteome</keyword>
<evidence type="ECO:0000313" key="1">
    <source>
        <dbReference type="EMBL" id="ELQ74190.1"/>
    </source>
</evidence>
<proteinExistence type="predicted"/>
<dbReference type="InParanoid" id="L7JSD4"/>
<dbReference type="AlphaFoldDB" id="L7JSD4"/>
<sequence>MNVIYLKNDELILTKPVAMVSPSGPEEYVELGELSSGDS</sequence>
<protein>
    <submittedName>
        <fullName evidence="1">Uncharacterized protein</fullName>
    </submittedName>
</protein>
<organism evidence="1 2">
    <name type="scientific">Trachipleistophora hominis</name>
    <name type="common">Microsporidian parasite</name>
    <dbReference type="NCBI Taxonomy" id="72359"/>
    <lineage>
        <taxon>Eukaryota</taxon>
        <taxon>Fungi</taxon>
        <taxon>Fungi incertae sedis</taxon>
        <taxon>Microsporidia</taxon>
        <taxon>Pleistophoridae</taxon>
        <taxon>Trachipleistophora</taxon>
    </lineage>
</organism>
<reference evidence="1 2" key="1">
    <citation type="journal article" date="2012" name="PLoS Pathog.">
        <title>The genome of the obligate intracellular parasite Trachipleistophora hominis: new insights into microsporidian genome dynamics and reductive evolution.</title>
        <authorList>
            <person name="Heinz E."/>
            <person name="Williams T.A."/>
            <person name="Nakjang S."/>
            <person name="Noel C.J."/>
            <person name="Swan D.C."/>
            <person name="Goldberg A.V."/>
            <person name="Harris S.R."/>
            <person name="Weinmaier T."/>
            <person name="Markert S."/>
            <person name="Becher D."/>
            <person name="Bernhardt J."/>
            <person name="Dagan T."/>
            <person name="Hacker C."/>
            <person name="Lucocq J.M."/>
            <person name="Schweder T."/>
            <person name="Rattei T."/>
            <person name="Hall N."/>
            <person name="Hirt R.P."/>
            <person name="Embley T.M."/>
        </authorList>
    </citation>
    <scope>NUCLEOTIDE SEQUENCE [LARGE SCALE GENOMIC DNA]</scope>
</reference>
<dbReference type="EMBL" id="JH994064">
    <property type="protein sequence ID" value="ELQ74190.1"/>
    <property type="molecule type" value="Genomic_DNA"/>
</dbReference>
<dbReference type="Proteomes" id="UP000011185">
    <property type="component" value="Unassembled WGS sequence"/>
</dbReference>
<accession>L7JSD4</accession>
<evidence type="ECO:0000313" key="2">
    <source>
        <dbReference type="Proteomes" id="UP000011185"/>
    </source>
</evidence>
<gene>
    <name evidence="1" type="ORF">THOM_2890</name>
</gene>